<evidence type="ECO:0000313" key="1">
    <source>
        <dbReference type="EMBL" id="KAK1793510.1"/>
    </source>
</evidence>
<accession>A0AAD8Z6J0</accession>
<dbReference type="Proteomes" id="UP001239994">
    <property type="component" value="Unassembled WGS sequence"/>
</dbReference>
<gene>
    <name evidence="1" type="ORF">P4O66_011891</name>
</gene>
<name>A0AAD8Z6J0_9TELE</name>
<organism evidence="1 2">
    <name type="scientific">Electrophorus voltai</name>
    <dbReference type="NCBI Taxonomy" id="2609070"/>
    <lineage>
        <taxon>Eukaryota</taxon>
        <taxon>Metazoa</taxon>
        <taxon>Chordata</taxon>
        <taxon>Craniata</taxon>
        <taxon>Vertebrata</taxon>
        <taxon>Euteleostomi</taxon>
        <taxon>Actinopterygii</taxon>
        <taxon>Neopterygii</taxon>
        <taxon>Teleostei</taxon>
        <taxon>Ostariophysi</taxon>
        <taxon>Gymnotiformes</taxon>
        <taxon>Gymnotoidei</taxon>
        <taxon>Gymnotidae</taxon>
        <taxon>Electrophorus</taxon>
    </lineage>
</organism>
<proteinExistence type="predicted"/>
<keyword evidence="2" id="KW-1185">Reference proteome</keyword>
<evidence type="ECO:0000313" key="2">
    <source>
        <dbReference type="Proteomes" id="UP001239994"/>
    </source>
</evidence>
<dbReference type="EMBL" id="JAROKS010000018">
    <property type="protein sequence ID" value="KAK1793510.1"/>
    <property type="molecule type" value="Genomic_DNA"/>
</dbReference>
<comment type="caution">
    <text evidence="1">The sequence shown here is derived from an EMBL/GenBank/DDBJ whole genome shotgun (WGS) entry which is preliminary data.</text>
</comment>
<sequence length="156" mass="16756">MPLLTAGSDVGPRQEAWGSGRRWAQRWAAGGRHMARDWVAVVRERLGAQLAVHDEVTGGGKCSSECGNSPQRSTVIDEQRVTLSRDLPRAQNFRMCRRSGPDLITDPGLSAVSFPGGNRYTGKHPACRPLGVATRPATETDPGCDSRVIRCASAAC</sequence>
<protein>
    <submittedName>
        <fullName evidence="1">Uncharacterized protein</fullName>
    </submittedName>
</protein>
<dbReference type="AlphaFoldDB" id="A0AAD8Z6J0"/>
<reference evidence="1" key="1">
    <citation type="submission" date="2023-03" db="EMBL/GenBank/DDBJ databases">
        <title>Electrophorus voltai genome.</title>
        <authorList>
            <person name="Bian C."/>
        </authorList>
    </citation>
    <scope>NUCLEOTIDE SEQUENCE</scope>
    <source>
        <strain evidence="1">CB-2022</strain>
        <tissue evidence="1">Muscle</tissue>
    </source>
</reference>